<dbReference type="FunFam" id="1.20.1250.20:FF:000295">
    <property type="entry name" value="Unplaced genomic scaffold supercont1.7, whole genome shotgun sequence"/>
    <property type="match status" value="1"/>
</dbReference>
<feature type="transmembrane region" description="Helical" evidence="6">
    <location>
        <begin position="226"/>
        <end position="245"/>
    </location>
</feature>
<dbReference type="PANTHER" id="PTHR43791">
    <property type="entry name" value="PERMEASE-RELATED"/>
    <property type="match status" value="1"/>
</dbReference>
<dbReference type="Gene3D" id="1.20.1250.20">
    <property type="entry name" value="MFS general substrate transporter like domains"/>
    <property type="match status" value="1"/>
</dbReference>
<sequence>MPALVLGWGIAQSCTPACHSFGALMAVRFFLGLFEAGCLPLFSIITSQWYRRSEQPVRVAAWYGTNGLATIVAAALSYGLGKINSSVLAPWQIIFLFTGLITIATVPFVYWKLDNDVASARFLTEFERAQAIERLRANQTGAGSRDFKRHHVIEAALDVKTYLFIGMALGSNLGAQVTNTFGPLILKNFGFDKYKTSLLNMPFGAIQYIVILAVAYAAVKFRWKSITLLIILMPIITGLAMLYALPRGTSHTAPLLVGYYLLAFIFGCNNLIVAWILANTAGQTKKSVMVSLYNAAASAGNIIGPLLFSSSDAPAYRPGLRKTLGVFVMIICVVIIQVGNLLLLNRLQGKRRVRNGKSAKIHDHSMEERYVNIDADNEFAIGSMAFADLTDRENDEFVYVY</sequence>
<dbReference type="GO" id="GO:0022857">
    <property type="term" value="F:transmembrane transporter activity"/>
    <property type="evidence" value="ECO:0007669"/>
    <property type="project" value="InterPro"/>
</dbReference>
<feature type="transmembrane region" description="Helical" evidence="6">
    <location>
        <begin position="26"/>
        <end position="47"/>
    </location>
</feature>
<dbReference type="InterPro" id="IPR036259">
    <property type="entry name" value="MFS_trans_sf"/>
</dbReference>
<feature type="transmembrane region" description="Helical" evidence="6">
    <location>
        <begin position="257"/>
        <end position="278"/>
    </location>
</feature>
<evidence type="ECO:0000256" key="3">
    <source>
        <dbReference type="ARBA" id="ARBA00022692"/>
    </source>
</evidence>
<dbReference type="Pfam" id="PF07690">
    <property type="entry name" value="MFS_1"/>
    <property type="match status" value="1"/>
</dbReference>
<dbReference type="OrthoDB" id="4454541at2759"/>
<evidence type="ECO:0000256" key="4">
    <source>
        <dbReference type="ARBA" id="ARBA00022989"/>
    </source>
</evidence>
<comment type="subcellular location">
    <subcellularLocation>
        <location evidence="1">Membrane</location>
        <topology evidence="1">Multi-pass membrane protein</topology>
    </subcellularLocation>
</comment>
<dbReference type="EMBL" id="KB933344">
    <property type="protein sequence ID" value="EON96431.1"/>
    <property type="molecule type" value="Genomic_DNA"/>
</dbReference>
<dbReference type="GeneID" id="19328891"/>
<dbReference type="PANTHER" id="PTHR43791:SF16">
    <property type="entry name" value="TRANSPORTER, PUTATIVE (AFU_ORTHOLOGUE AFUA_3G01840)-RELATED"/>
    <property type="match status" value="1"/>
</dbReference>
<proteinExistence type="predicted"/>
<evidence type="ECO:0000256" key="1">
    <source>
        <dbReference type="ARBA" id="ARBA00004141"/>
    </source>
</evidence>
<evidence type="ECO:0000313" key="8">
    <source>
        <dbReference type="Proteomes" id="UP000014074"/>
    </source>
</evidence>
<evidence type="ECO:0000256" key="5">
    <source>
        <dbReference type="ARBA" id="ARBA00023136"/>
    </source>
</evidence>
<feature type="transmembrane region" description="Helical" evidence="6">
    <location>
        <begin position="290"/>
        <end position="308"/>
    </location>
</feature>
<keyword evidence="5 6" id="KW-0472">Membrane</keyword>
<evidence type="ECO:0000256" key="6">
    <source>
        <dbReference type="SAM" id="Phobius"/>
    </source>
</evidence>
<evidence type="ECO:0000256" key="2">
    <source>
        <dbReference type="ARBA" id="ARBA00022448"/>
    </source>
</evidence>
<keyword evidence="2" id="KW-0813">Transport</keyword>
<dbReference type="InterPro" id="IPR011701">
    <property type="entry name" value="MFS"/>
</dbReference>
<feature type="transmembrane region" description="Helical" evidence="6">
    <location>
        <begin position="91"/>
        <end position="111"/>
    </location>
</feature>
<dbReference type="SUPFAM" id="SSF103473">
    <property type="entry name" value="MFS general substrate transporter"/>
    <property type="match status" value="1"/>
</dbReference>
<dbReference type="RefSeq" id="XP_007918772.1">
    <property type="nucleotide sequence ID" value="XM_007920581.1"/>
</dbReference>
<gene>
    <name evidence="7" type="ORF">UCRPA7_8073</name>
</gene>
<evidence type="ECO:0000313" key="7">
    <source>
        <dbReference type="EMBL" id="EON96431.1"/>
    </source>
</evidence>
<reference evidence="8" key="1">
    <citation type="journal article" date="2013" name="Genome Announc.">
        <title>Draft genome sequence of the ascomycete Phaeoacremonium aleophilum strain UCR-PA7, a causal agent of the esca disease complex in grapevines.</title>
        <authorList>
            <person name="Blanco-Ulate B."/>
            <person name="Rolshausen P."/>
            <person name="Cantu D."/>
        </authorList>
    </citation>
    <scope>NUCLEOTIDE SEQUENCE [LARGE SCALE GENOMIC DNA]</scope>
    <source>
        <strain evidence="8">UCR-PA7</strain>
    </source>
</reference>
<keyword evidence="8" id="KW-1185">Reference proteome</keyword>
<dbReference type="eggNOG" id="KOG2533">
    <property type="taxonomic scope" value="Eukaryota"/>
</dbReference>
<keyword evidence="3 6" id="KW-0812">Transmembrane</keyword>
<feature type="transmembrane region" description="Helical" evidence="6">
    <location>
        <begin position="59"/>
        <end position="79"/>
    </location>
</feature>
<dbReference type="GO" id="GO:0016020">
    <property type="term" value="C:membrane"/>
    <property type="evidence" value="ECO:0007669"/>
    <property type="project" value="UniProtKB-SubCell"/>
</dbReference>
<protein>
    <submittedName>
        <fullName evidence="7">Putative mfs protein</fullName>
    </submittedName>
</protein>
<dbReference type="HOGENOM" id="CLU_001265_0_5_1"/>
<feature type="transmembrane region" description="Helical" evidence="6">
    <location>
        <begin position="162"/>
        <end position="186"/>
    </location>
</feature>
<feature type="transmembrane region" description="Helical" evidence="6">
    <location>
        <begin position="198"/>
        <end position="219"/>
    </location>
</feature>
<keyword evidence="4 6" id="KW-1133">Transmembrane helix</keyword>
<name>R8BAX3_PHAM7</name>
<dbReference type="AlphaFoldDB" id="R8BAX3"/>
<dbReference type="Proteomes" id="UP000014074">
    <property type="component" value="Unassembled WGS sequence"/>
</dbReference>
<feature type="transmembrane region" description="Helical" evidence="6">
    <location>
        <begin position="324"/>
        <end position="344"/>
    </location>
</feature>
<dbReference type="KEGG" id="tmn:UCRPA7_8073"/>
<organism evidence="7 8">
    <name type="scientific">Phaeoacremonium minimum (strain UCR-PA7)</name>
    <name type="common">Esca disease fungus</name>
    <name type="synonym">Togninia minima</name>
    <dbReference type="NCBI Taxonomy" id="1286976"/>
    <lineage>
        <taxon>Eukaryota</taxon>
        <taxon>Fungi</taxon>
        <taxon>Dikarya</taxon>
        <taxon>Ascomycota</taxon>
        <taxon>Pezizomycotina</taxon>
        <taxon>Sordariomycetes</taxon>
        <taxon>Sordariomycetidae</taxon>
        <taxon>Togniniales</taxon>
        <taxon>Togniniaceae</taxon>
        <taxon>Phaeoacremonium</taxon>
    </lineage>
</organism>
<accession>R8BAX3</accession>